<dbReference type="InterPro" id="IPR004367">
    <property type="entry name" value="Cyclin_C-dom"/>
</dbReference>
<dbReference type="FunFam" id="1.10.472.10:FF:000001">
    <property type="entry name" value="G2/mitotic-specific cyclin"/>
    <property type="match status" value="1"/>
</dbReference>
<evidence type="ECO:0000256" key="2">
    <source>
        <dbReference type="ARBA" id="ARBA00023127"/>
    </source>
</evidence>
<proteinExistence type="inferred from homology"/>
<feature type="domain" description="Cyclin-like" evidence="5">
    <location>
        <begin position="328"/>
        <end position="415"/>
    </location>
</feature>
<dbReference type="Gene3D" id="1.10.472.10">
    <property type="entry name" value="Cyclin-like"/>
    <property type="match status" value="2"/>
</dbReference>
<dbReference type="InterPro" id="IPR039361">
    <property type="entry name" value="Cyclin"/>
</dbReference>
<dbReference type="SMR" id="A0A482WJG4"/>
<dbReference type="SMART" id="SM01332">
    <property type="entry name" value="Cyclin_C"/>
    <property type="match status" value="1"/>
</dbReference>
<dbReference type="PANTHER" id="PTHR10177">
    <property type="entry name" value="CYCLINS"/>
    <property type="match status" value="1"/>
</dbReference>
<evidence type="ECO:0000256" key="1">
    <source>
        <dbReference type="ARBA" id="ARBA00022618"/>
    </source>
</evidence>
<dbReference type="InterPro" id="IPR036915">
    <property type="entry name" value="Cyclin-like_sf"/>
</dbReference>
<dbReference type="PIRSF" id="PIRSF001771">
    <property type="entry name" value="Cyclin_A_B_D_E"/>
    <property type="match status" value="1"/>
</dbReference>
<organism evidence="7 8">
    <name type="scientific">Laodelphax striatellus</name>
    <name type="common">Small brown planthopper</name>
    <name type="synonym">Delphax striatella</name>
    <dbReference type="NCBI Taxonomy" id="195883"/>
    <lineage>
        <taxon>Eukaryota</taxon>
        <taxon>Metazoa</taxon>
        <taxon>Ecdysozoa</taxon>
        <taxon>Arthropoda</taxon>
        <taxon>Hexapoda</taxon>
        <taxon>Insecta</taxon>
        <taxon>Pterygota</taxon>
        <taxon>Neoptera</taxon>
        <taxon>Paraneoptera</taxon>
        <taxon>Hemiptera</taxon>
        <taxon>Auchenorrhyncha</taxon>
        <taxon>Fulgoroidea</taxon>
        <taxon>Delphacidae</taxon>
        <taxon>Criomorphinae</taxon>
        <taxon>Laodelphax</taxon>
    </lineage>
</organism>
<dbReference type="SUPFAM" id="SSF47954">
    <property type="entry name" value="Cyclin-like"/>
    <property type="match status" value="2"/>
</dbReference>
<dbReference type="SMART" id="SM00385">
    <property type="entry name" value="CYCLIN"/>
    <property type="match status" value="2"/>
</dbReference>
<dbReference type="GO" id="GO:0005634">
    <property type="term" value="C:nucleus"/>
    <property type="evidence" value="ECO:0007669"/>
    <property type="project" value="UniProtKB-ARBA"/>
</dbReference>
<name>A0A482WJG4_LAOST</name>
<dbReference type="InterPro" id="IPR013763">
    <property type="entry name" value="Cyclin-like_dom"/>
</dbReference>
<feature type="domain" description="Cyclin C-terminal" evidence="6">
    <location>
        <begin position="324"/>
        <end position="446"/>
    </location>
</feature>
<dbReference type="GO" id="GO:0044772">
    <property type="term" value="P:mitotic cell cycle phase transition"/>
    <property type="evidence" value="ECO:0007669"/>
    <property type="project" value="InterPro"/>
</dbReference>
<evidence type="ECO:0000259" key="6">
    <source>
        <dbReference type="SMART" id="SM01332"/>
    </source>
</evidence>
<evidence type="ECO:0000256" key="4">
    <source>
        <dbReference type="RuleBase" id="RU000383"/>
    </source>
</evidence>
<evidence type="ECO:0000256" key="3">
    <source>
        <dbReference type="ARBA" id="ARBA00023306"/>
    </source>
</evidence>
<keyword evidence="3" id="KW-0131">Cell cycle</keyword>
<gene>
    <name evidence="7" type="ORF">LSTR_LSTR010126</name>
</gene>
<dbReference type="InterPro" id="IPR048258">
    <property type="entry name" value="Cyclins_cyclin-box"/>
</dbReference>
<dbReference type="InterPro" id="IPR046965">
    <property type="entry name" value="Cyclin_A/B-like"/>
</dbReference>
<dbReference type="PROSITE" id="PS00292">
    <property type="entry name" value="CYCLINS"/>
    <property type="match status" value="1"/>
</dbReference>
<dbReference type="Proteomes" id="UP000291343">
    <property type="component" value="Unassembled WGS sequence"/>
</dbReference>
<keyword evidence="2 4" id="KW-0195">Cyclin</keyword>
<feature type="domain" description="Cyclin-like" evidence="5">
    <location>
        <begin position="230"/>
        <end position="315"/>
    </location>
</feature>
<dbReference type="AlphaFoldDB" id="A0A482WJG4"/>
<sequence>MALQLRNGHTLNRINKASQENLNARAGKSVATTGVKQGLVDVTKKANAGLQMRSDKRAALGEISRNVANAAPVSNIKKEAFTKPVAPAPVKTTTNPVVRTTKTVLARQGLVAKTSTLPKVLSTSTSSVRQSSIAARPSYAAVPKKELKTTSQKKEKNAFAIPYNIRGPQVPTDADFRDFDKEMANNQLFMGIYCPDMFAYLRELESKFIVKDDFLEGLIVTSKMRAMVVDWLVEVQQQYNLLLETLHLAIGIFDRFLEKYRSITKNKLQLAGVTSMWIAAKYEELFAPEIENFVFIADNAFTKKAILEMECVIHEALDFCYGMPLAIHFLRRYSHVSEAEAKHHVISKYLLELSRLEYAFCSVKPSLVAAAALGTAMCIVEGKESPDSSIWSQALVFYTTYTLKDVKPYIASLANLVLKAKNSKLQGVPKKYASSKQMKISTYLSNKTELLMSLSEVQDD</sequence>
<keyword evidence="8" id="KW-1185">Reference proteome</keyword>
<protein>
    <submittedName>
        <fullName evidence="7">Uncharacterized protein</fullName>
    </submittedName>
</protein>
<evidence type="ECO:0000313" key="7">
    <source>
        <dbReference type="EMBL" id="RZF33470.1"/>
    </source>
</evidence>
<dbReference type="FunCoup" id="A0A482WJG4">
    <property type="interactions" value="615"/>
</dbReference>
<dbReference type="GO" id="GO:0016538">
    <property type="term" value="F:cyclin-dependent protein serine/threonine kinase regulator activity"/>
    <property type="evidence" value="ECO:0007669"/>
    <property type="project" value="InterPro"/>
</dbReference>
<dbReference type="Pfam" id="PF00134">
    <property type="entry name" value="Cyclin_N"/>
    <property type="match status" value="1"/>
</dbReference>
<reference evidence="7 8" key="1">
    <citation type="journal article" date="2017" name="Gigascience">
        <title>Genome sequence of the small brown planthopper, Laodelphax striatellus.</title>
        <authorList>
            <person name="Zhu J."/>
            <person name="Jiang F."/>
            <person name="Wang X."/>
            <person name="Yang P."/>
            <person name="Bao Y."/>
            <person name="Zhao W."/>
            <person name="Wang W."/>
            <person name="Lu H."/>
            <person name="Wang Q."/>
            <person name="Cui N."/>
            <person name="Li J."/>
            <person name="Chen X."/>
            <person name="Luo L."/>
            <person name="Yu J."/>
            <person name="Kang L."/>
            <person name="Cui F."/>
        </authorList>
    </citation>
    <scope>NUCLEOTIDE SEQUENCE [LARGE SCALE GENOMIC DNA]</scope>
    <source>
        <tissue evidence="7">Whole body</tissue>
    </source>
</reference>
<comment type="caution">
    <text evidence="7">The sequence shown here is derived from an EMBL/GenBank/DDBJ whole genome shotgun (WGS) entry which is preliminary data.</text>
</comment>
<dbReference type="GO" id="GO:0051301">
    <property type="term" value="P:cell division"/>
    <property type="evidence" value="ECO:0007669"/>
    <property type="project" value="UniProtKB-KW"/>
</dbReference>
<accession>A0A482WJG4</accession>
<dbReference type="EMBL" id="QKKF02033837">
    <property type="protein sequence ID" value="RZF33470.1"/>
    <property type="molecule type" value="Genomic_DNA"/>
</dbReference>
<keyword evidence="1" id="KW-0132">Cell division</keyword>
<comment type="similarity">
    <text evidence="4">Belongs to the cyclin family.</text>
</comment>
<dbReference type="STRING" id="195883.A0A482WJG4"/>
<dbReference type="CDD" id="cd20507">
    <property type="entry name" value="CYCLIN_CCNB1-like_rpt1"/>
    <property type="match status" value="1"/>
</dbReference>
<dbReference type="InParanoid" id="A0A482WJG4"/>
<dbReference type="Pfam" id="PF02984">
    <property type="entry name" value="Cyclin_C"/>
    <property type="match status" value="1"/>
</dbReference>
<evidence type="ECO:0000313" key="8">
    <source>
        <dbReference type="Proteomes" id="UP000291343"/>
    </source>
</evidence>
<evidence type="ECO:0000259" key="5">
    <source>
        <dbReference type="SMART" id="SM00385"/>
    </source>
</evidence>
<dbReference type="OrthoDB" id="5590282at2759"/>
<dbReference type="InterPro" id="IPR006671">
    <property type="entry name" value="Cyclin_N"/>
</dbReference>